<reference evidence="1 2" key="1">
    <citation type="submission" date="2021-06" db="EMBL/GenBank/DDBJ databases">
        <title>Caerostris extrusa draft genome.</title>
        <authorList>
            <person name="Kono N."/>
            <person name="Arakawa K."/>
        </authorList>
    </citation>
    <scope>NUCLEOTIDE SEQUENCE [LARGE SCALE GENOMIC DNA]</scope>
</reference>
<comment type="caution">
    <text evidence="1">The sequence shown here is derived from an EMBL/GenBank/DDBJ whole genome shotgun (WGS) entry which is preliminary data.</text>
</comment>
<sequence>MQLDAAEAVPAHRLLLLLEPECLSLAADDREGWHLAATIVKGAEWLDKSCYSMNPFLILQRASPHRSSFFGMVLPGRPAVQILECLILNAIMGIGYVA</sequence>
<dbReference type="AlphaFoldDB" id="A0AAV4X782"/>
<keyword evidence="2" id="KW-1185">Reference proteome</keyword>
<organism evidence="1 2">
    <name type="scientific">Caerostris extrusa</name>
    <name type="common">Bark spider</name>
    <name type="synonym">Caerostris bankana</name>
    <dbReference type="NCBI Taxonomy" id="172846"/>
    <lineage>
        <taxon>Eukaryota</taxon>
        <taxon>Metazoa</taxon>
        <taxon>Ecdysozoa</taxon>
        <taxon>Arthropoda</taxon>
        <taxon>Chelicerata</taxon>
        <taxon>Arachnida</taxon>
        <taxon>Araneae</taxon>
        <taxon>Araneomorphae</taxon>
        <taxon>Entelegynae</taxon>
        <taxon>Araneoidea</taxon>
        <taxon>Araneidae</taxon>
        <taxon>Caerostris</taxon>
    </lineage>
</organism>
<evidence type="ECO:0000313" key="1">
    <source>
        <dbReference type="EMBL" id="GIY89835.1"/>
    </source>
</evidence>
<accession>A0AAV4X782</accession>
<name>A0AAV4X782_CAEEX</name>
<dbReference type="Proteomes" id="UP001054945">
    <property type="component" value="Unassembled WGS sequence"/>
</dbReference>
<dbReference type="EMBL" id="BPLR01017266">
    <property type="protein sequence ID" value="GIY89835.1"/>
    <property type="molecule type" value="Genomic_DNA"/>
</dbReference>
<gene>
    <name evidence="1" type="ORF">CEXT_114581</name>
</gene>
<protein>
    <submittedName>
        <fullName evidence="1">Uncharacterized protein</fullName>
    </submittedName>
</protein>
<proteinExistence type="predicted"/>
<evidence type="ECO:0000313" key="2">
    <source>
        <dbReference type="Proteomes" id="UP001054945"/>
    </source>
</evidence>